<organism evidence="1 2">
    <name type="scientific">Streptomyces flavovirens</name>
    <dbReference type="NCBI Taxonomy" id="52258"/>
    <lineage>
        <taxon>Bacteria</taxon>
        <taxon>Bacillati</taxon>
        <taxon>Actinomycetota</taxon>
        <taxon>Actinomycetes</taxon>
        <taxon>Kitasatosporales</taxon>
        <taxon>Streptomycetaceae</taxon>
        <taxon>Streptomyces</taxon>
    </lineage>
</organism>
<sequence>MESTPPQHHTQDLGTMVGLFWIESGKTYLGMPPVPPAPGVLLSPAGVQVVGPDAAQWPWSDVTDLRVTEAPVRSTAARWAARAASVAAAALDAWVPGSPTEMTAVIAIGGNEHKTPVFSAASSAYTQREVDLSHGLLARFARGTSSPSVLSDWWNGDGQPSGVLPSRHREALLESWLRVG</sequence>
<proteinExistence type="predicted"/>
<dbReference type="EMBL" id="JBHSCF010000034">
    <property type="protein sequence ID" value="MFC4188876.1"/>
    <property type="molecule type" value="Genomic_DNA"/>
</dbReference>
<protein>
    <submittedName>
        <fullName evidence="1">Uncharacterized protein</fullName>
    </submittedName>
</protein>
<keyword evidence="2" id="KW-1185">Reference proteome</keyword>
<dbReference type="Proteomes" id="UP001595871">
    <property type="component" value="Unassembled WGS sequence"/>
</dbReference>
<accession>A0ABV8N6D2</accession>
<evidence type="ECO:0000313" key="1">
    <source>
        <dbReference type="EMBL" id="MFC4188876.1"/>
    </source>
</evidence>
<gene>
    <name evidence="1" type="ORF">ACFO3R_21195</name>
</gene>
<name>A0ABV8N6D2_9ACTN</name>
<evidence type="ECO:0000313" key="2">
    <source>
        <dbReference type="Proteomes" id="UP001595871"/>
    </source>
</evidence>
<comment type="caution">
    <text evidence="1">The sequence shown here is derived from an EMBL/GenBank/DDBJ whole genome shotgun (WGS) entry which is preliminary data.</text>
</comment>
<dbReference type="RefSeq" id="WP_234459611.1">
    <property type="nucleotide sequence ID" value="NZ_BAAAYA010000005.1"/>
</dbReference>
<reference evidence="2" key="1">
    <citation type="journal article" date="2019" name="Int. J. Syst. Evol. Microbiol.">
        <title>The Global Catalogue of Microorganisms (GCM) 10K type strain sequencing project: providing services to taxonomists for standard genome sequencing and annotation.</title>
        <authorList>
            <consortium name="The Broad Institute Genomics Platform"/>
            <consortium name="The Broad Institute Genome Sequencing Center for Infectious Disease"/>
            <person name="Wu L."/>
            <person name="Ma J."/>
        </authorList>
    </citation>
    <scope>NUCLEOTIDE SEQUENCE [LARGE SCALE GENOMIC DNA]</scope>
    <source>
        <strain evidence="2">CCM 3243</strain>
    </source>
</reference>